<dbReference type="VEuPathDB" id="CryptoDB:Vbra_5978"/>
<gene>
    <name evidence="4" type="ORF">Vbra_5978</name>
</gene>
<keyword evidence="2" id="KW-0808">Transferase</keyword>
<evidence type="ECO:0000256" key="2">
    <source>
        <dbReference type="ARBA" id="ARBA00022679"/>
    </source>
</evidence>
<organism evidence="4 5">
    <name type="scientific">Vitrella brassicaformis (strain CCMP3155)</name>
    <dbReference type="NCBI Taxonomy" id="1169540"/>
    <lineage>
        <taxon>Eukaryota</taxon>
        <taxon>Sar</taxon>
        <taxon>Alveolata</taxon>
        <taxon>Colpodellida</taxon>
        <taxon>Vitrellaceae</taxon>
        <taxon>Vitrella</taxon>
    </lineage>
</organism>
<dbReference type="PANTHER" id="PTHR12203:SF35">
    <property type="entry name" value="PROTEIN O-GLUCOSYLTRANSFERASE 1"/>
    <property type="match status" value="1"/>
</dbReference>
<evidence type="ECO:0000256" key="1">
    <source>
        <dbReference type="ARBA" id="ARBA00010118"/>
    </source>
</evidence>
<dbReference type="InterPro" id="IPR006598">
    <property type="entry name" value="CAP10"/>
</dbReference>
<dbReference type="InParanoid" id="A0A0G4FX02"/>
<dbReference type="EMBL" id="CDMY01000519">
    <property type="protein sequence ID" value="CEM19684.1"/>
    <property type="molecule type" value="Genomic_DNA"/>
</dbReference>
<dbReference type="SMART" id="SM00672">
    <property type="entry name" value="CAP10"/>
    <property type="match status" value="1"/>
</dbReference>
<sequence>MGATCEHRRLRRAGEATNGPCHCENFDDTFYRQIERDLAVWRKTGVGGQVETRMDQRLWPESIKRAKMQIDGNRLYLVNHPSGGRARKHGRMRCALEVILDALRHCTLPSVSFWLNVADWPLVPKKASEGPIPVLSLAKSDDYADILFPSPFLAFCAMGFEEVDMVDAGLTAFFNDYLPEESQRVWPTLYGPRMARVPLHEHARYKYLMHVDGTTYSSRIGKLLLLDSVVLKQESPFYEFYYPPMAPYVHYIPVHRTLEDLQDVYVWLSKHEADVLRVRNEAVRFADKYLTRKAARCYVVRLLHEYASLLTHPSSRDGPNRVDRLEYRGTPEEQKALFETSMWSA</sequence>
<comment type="similarity">
    <text evidence="1">Belongs to the glycosyltransferase 90 family.</text>
</comment>
<dbReference type="InterPro" id="IPR051091">
    <property type="entry name" value="O-Glucosyltr/Glycosyltrsf_90"/>
</dbReference>
<dbReference type="PANTHER" id="PTHR12203">
    <property type="entry name" value="KDEL LYS-ASP-GLU-LEU CONTAINING - RELATED"/>
    <property type="match status" value="1"/>
</dbReference>
<keyword evidence="5" id="KW-1185">Reference proteome</keyword>
<dbReference type="InterPro" id="IPR001763">
    <property type="entry name" value="Rhodanese-like_dom"/>
</dbReference>
<dbReference type="PROSITE" id="PS50206">
    <property type="entry name" value="RHODANESE_3"/>
    <property type="match status" value="1"/>
</dbReference>
<proteinExistence type="inferred from homology"/>
<accession>A0A0G4FX02</accession>
<name>A0A0G4FX02_VITBC</name>
<dbReference type="Pfam" id="PF05686">
    <property type="entry name" value="Glyco_transf_90"/>
    <property type="match status" value="2"/>
</dbReference>
<dbReference type="AlphaFoldDB" id="A0A0G4FX02"/>
<dbReference type="OrthoDB" id="541052at2759"/>
<dbReference type="GO" id="GO:0016740">
    <property type="term" value="F:transferase activity"/>
    <property type="evidence" value="ECO:0007669"/>
    <property type="project" value="UniProtKB-KW"/>
</dbReference>
<evidence type="ECO:0000259" key="3">
    <source>
        <dbReference type="PROSITE" id="PS50206"/>
    </source>
</evidence>
<dbReference type="Proteomes" id="UP000041254">
    <property type="component" value="Unassembled WGS sequence"/>
</dbReference>
<protein>
    <recommendedName>
        <fullName evidence="3">Rhodanese domain-containing protein</fullName>
    </recommendedName>
</protein>
<evidence type="ECO:0000313" key="4">
    <source>
        <dbReference type="EMBL" id="CEM19684.1"/>
    </source>
</evidence>
<evidence type="ECO:0000313" key="5">
    <source>
        <dbReference type="Proteomes" id="UP000041254"/>
    </source>
</evidence>
<reference evidence="4 5" key="1">
    <citation type="submission" date="2014-11" db="EMBL/GenBank/DDBJ databases">
        <authorList>
            <person name="Zhu J."/>
            <person name="Qi W."/>
            <person name="Song R."/>
        </authorList>
    </citation>
    <scope>NUCLEOTIDE SEQUENCE [LARGE SCALE GENOMIC DNA]</scope>
</reference>
<feature type="domain" description="Rhodanese" evidence="3">
    <location>
        <begin position="153"/>
        <end position="182"/>
    </location>
</feature>